<organism evidence="1 2">
    <name type="scientific">Oryza sativa subsp. japonica</name>
    <name type="common">Rice</name>
    <dbReference type="NCBI Taxonomy" id="39947"/>
    <lineage>
        <taxon>Eukaryota</taxon>
        <taxon>Viridiplantae</taxon>
        <taxon>Streptophyta</taxon>
        <taxon>Embryophyta</taxon>
        <taxon>Tracheophyta</taxon>
        <taxon>Spermatophyta</taxon>
        <taxon>Magnoliopsida</taxon>
        <taxon>Liliopsida</taxon>
        <taxon>Poales</taxon>
        <taxon>Poaceae</taxon>
        <taxon>BOP clade</taxon>
        <taxon>Oryzoideae</taxon>
        <taxon>Oryzeae</taxon>
        <taxon>Oryzinae</taxon>
        <taxon>Oryza</taxon>
        <taxon>Oryza sativa</taxon>
    </lineage>
</organism>
<keyword evidence="2" id="KW-1185">Reference proteome</keyword>
<accession>A0A0P0XQK0</accession>
<gene>
    <name evidence="1" type="ordered locus">Os09g0568050</name>
    <name evidence="1" type="ORF">OSNPB_090568050</name>
</gene>
<dbReference type="InParanoid" id="A0A0P0XQK0"/>
<sequence length="78" mass="8200">MTSDLHIQGTLAGCRHAQAPHRGRAKRKLASGSKVRIQTCANGRMGSCGCTYVTPGREGIANCWGVCIKTDDLMGAPA</sequence>
<dbReference type="PaxDb" id="39947-A0A0P0XQK0"/>
<dbReference type="AlphaFoldDB" id="A0A0P0XQK0"/>
<protein>
    <submittedName>
        <fullName evidence="1">Os09g0568050 protein</fullName>
    </submittedName>
</protein>
<reference evidence="1 2" key="2">
    <citation type="journal article" date="2013" name="Plant Cell Physiol.">
        <title>Rice Annotation Project Database (RAP-DB): an integrative and interactive database for rice genomics.</title>
        <authorList>
            <person name="Sakai H."/>
            <person name="Lee S.S."/>
            <person name="Tanaka T."/>
            <person name="Numa H."/>
            <person name="Kim J."/>
            <person name="Kawahara Y."/>
            <person name="Wakimoto H."/>
            <person name="Yang C.C."/>
            <person name="Iwamoto M."/>
            <person name="Abe T."/>
            <person name="Yamada Y."/>
            <person name="Muto A."/>
            <person name="Inokuchi H."/>
            <person name="Ikemura T."/>
            <person name="Matsumoto T."/>
            <person name="Sasaki T."/>
            <person name="Itoh T."/>
        </authorList>
    </citation>
    <scope>NUCLEOTIDE SEQUENCE [LARGE SCALE GENOMIC DNA]</scope>
    <source>
        <strain evidence="2">cv. Nipponbare</strain>
    </source>
</reference>
<dbReference type="Proteomes" id="UP000059680">
    <property type="component" value="Chromosome 9"/>
</dbReference>
<evidence type="ECO:0000313" key="2">
    <source>
        <dbReference type="Proteomes" id="UP000059680"/>
    </source>
</evidence>
<reference evidence="2" key="1">
    <citation type="journal article" date="2005" name="Nature">
        <title>The map-based sequence of the rice genome.</title>
        <authorList>
            <consortium name="International rice genome sequencing project (IRGSP)"/>
            <person name="Matsumoto T."/>
            <person name="Wu J."/>
            <person name="Kanamori H."/>
            <person name="Katayose Y."/>
            <person name="Fujisawa M."/>
            <person name="Namiki N."/>
            <person name="Mizuno H."/>
            <person name="Yamamoto K."/>
            <person name="Antonio B.A."/>
            <person name="Baba T."/>
            <person name="Sakata K."/>
            <person name="Nagamura Y."/>
            <person name="Aoki H."/>
            <person name="Arikawa K."/>
            <person name="Arita K."/>
            <person name="Bito T."/>
            <person name="Chiden Y."/>
            <person name="Fujitsuka N."/>
            <person name="Fukunaka R."/>
            <person name="Hamada M."/>
            <person name="Harada C."/>
            <person name="Hayashi A."/>
            <person name="Hijishita S."/>
            <person name="Honda M."/>
            <person name="Hosokawa S."/>
            <person name="Ichikawa Y."/>
            <person name="Idonuma A."/>
            <person name="Iijima M."/>
            <person name="Ikeda M."/>
            <person name="Ikeno M."/>
            <person name="Ito K."/>
            <person name="Ito S."/>
            <person name="Ito T."/>
            <person name="Ito Y."/>
            <person name="Ito Y."/>
            <person name="Iwabuchi A."/>
            <person name="Kamiya K."/>
            <person name="Karasawa W."/>
            <person name="Kurita K."/>
            <person name="Katagiri S."/>
            <person name="Kikuta A."/>
            <person name="Kobayashi H."/>
            <person name="Kobayashi N."/>
            <person name="Machita K."/>
            <person name="Maehara T."/>
            <person name="Masukawa M."/>
            <person name="Mizubayashi T."/>
            <person name="Mukai Y."/>
            <person name="Nagasaki H."/>
            <person name="Nagata Y."/>
            <person name="Naito S."/>
            <person name="Nakashima M."/>
            <person name="Nakama Y."/>
            <person name="Nakamichi Y."/>
            <person name="Nakamura M."/>
            <person name="Meguro A."/>
            <person name="Negishi M."/>
            <person name="Ohta I."/>
            <person name="Ohta T."/>
            <person name="Okamoto M."/>
            <person name="Ono N."/>
            <person name="Saji S."/>
            <person name="Sakaguchi M."/>
            <person name="Sakai K."/>
            <person name="Shibata M."/>
            <person name="Shimokawa T."/>
            <person name="Song J."/>
            <person name="Takazaki Y."/>
            <person name="Terasawa K."/>
            <person name="Tsugane M."/>
            <person name="Tsuji K."/>
            <person name="Ueda S."/>
            <person name="Waki K."/>
            <person name="Yamagata H."/>
            <person name="Yamamoto M."/>
            <person name="Yamamoto S."/>
            <person name="Yamane H."/>
            <person name="Yoshiki S."/>
            <person name="Yoshihara R."/>
            <person name="Yukawa K."/>
            <person name="Zhong H."/>
            <person name="Yano M."/>
            <person name="Yuan Q."/>
            <person name="Ouyang S."/>
            <person name="Liu J."/>
            <person name="Jones K.M."/>
            <person name="Gansberger K."/>
            <person name="Moffat K."/>
            <person name="Hill J."/>
            <person name="Bera J."/>
            <person name="Fadrosh D."/>
            <person name="Jin S."/>
            <person name="Johri S."/>
            <person name="Kim M."/>
            <person name="Overton L."/>
            <person name="Reardon M."/>
            <person name="Tsitrin T."/>
            <person name="Vuong H."/>
            <person name="Weaver B."/>
            <person name="Ciecko A."/>
            <person name="Tallon L."/>
            <person name="Jackson J."/>
            <person name="Pai G."/>
            <person name="Aken S.V."/>
            <person name="Utterback T."/>
            <person name="Reidmuller S."/>
            <person name="Feldblyum T."/>
            <person name="Hsiao J."/>
            <person name="Zismann V."/>
            <person name="Iobst S."/>
            <person name="de Vazeille A.R."/>
            <person name="Buell C.R."/>
            <person name="Ying K."/>
            <person name="Li Y."/>
            <person name="Lu T."/>
            <person name="Huang Y."/>
            <person name="Zhao Q."/>
            <person name="Feng Q."/>
            <person name="Zhang L."/>
            <person name="Zhu J."/>
            <person name="Weng Q."/>
            <person name="Mu J."/>
            <person name="Lu Y."/>
            <person name="Fan D."/>
            <person name="Liu Y."/>
            <person name="Guan J."/>
            <person name="Zhang Y."/>
            <person name="Yu S."/>
            <person name="Liu X."/>
            <person name="Zhang Y."/>
            <person name="Hong G."/>
            <person name="Han B."/>
            <person name="Choisne N."/>
            <person name="Demange N."/>
            <person name="Orjeda G."/>
            <person name="Samain S."/>
            <person name="Cattolico L."/>
            <person name="Pelletier E."/>
            <person name="Couloux A."/>
            <person name="Segurens B."/>
            <person name="Wincker P."/>
            <person name="D'Hont A."/>
            <person name="Scarpelli C."/>
            <person name="Weissenbach J."/>
            <person name="Salanoubat M."/>
            <person name="Quetier F."/>
            <person name="Yu Y."/>
            <person name="Kim H.R."/>
            <person name="Rambo T."/>
            <person name="Currie J."/>
            <person name="Collura K."/>
            <person name="Luo M."/>
            <person name="Yang T."/>
            <person name="Ammiraju J.S.S."/>
            <person name="Engler F."/>
            <person name="Soderlund C."/>
            <person name="Wing R.A."/>
            <person name="Palmer L.E."/>
            <person name="de la Bastide M."/>
            <person name="Spiegel L."/>
            <person name="Nascimento L."/>
            <person name="Zutavern T."/>
            <person name="O'Shaughnessy A."/>
            <person name="Dike S."/>
            <person name="Dedhia N."/>
            <person name="Preston R."/>
            <person name="Balija V."/>
            <person name="McCombie W.R."/>
            <person name="Chow T."/>
            <person name="Chen H."/>
            <person name="Chung M."/>
            <person name="Chen C."/>
            <person name="Shaw J."/>
            <person name="Wu H."/>
            <person name="Hsiao K."/>
            <person name="Chao Y."/>
            <person name="Chu M."/>
            <person name="Cheng C."/>
            <person name="Hour A."/>
            <person name="Lee P."/>
            <person name="Lin S."/>
            <person name="Lin Y."/>
            <person name="Liou J."/>
            <person name="Liu S."/>
            <person name="Hsing Y."/>
            <person name="Raghuvanshi S."/>
            <person name="Mohanty A."/>
            <person name="Bharti A.K."/>
            <person name="Gaur A."/>
            <person name="Gupta V."/>
            <person name="Kumar D."/>
            <person name="Ravi V."/>
            <person name="Vij S."/>
            <person name="Kapur A."/>
            <person name="Khurana P."/>
            <person name="Khurana P."/>
            <person name="Khurana J.P."/>
            <person name="Tyagi A.K."/>
            <person name="Gaikwad K."/>
            <person name="Singh A."/>
            <person name="Dalal V."/>
            <person name="Srivastava S."/>
            <person name="Dixit A."/>
            <person name="Pal A.K."/>
            <person name="Ghazi I.A."/>
            <person name="Yadav M."/>
            <person name="Pandit A."/>
            <person name="Bhargava A."/>
            <person name="Sureshbabu K."/>
            <person name="Batra K."/>
            <person name="Sharma T.R."/>
            <person name="Mohapatra T."/>
            <person name="Singh N.K."/>
            <person name="Messing J."/>
            <person name="Nelson A.B."/>
            <person name="Fuks G."/>
            <person name="Kavchok S."/>
            <person name="Keizer G."/>
            <person name="Linton E."/>
            <person name="Llaca V."/>
            <person name="Song R."/>
            <person name="Tanyolac B."/>
            <person name="Young S."/>
            <person name="Ho-Il K."/>
            <person name="Hahn J.H."/>
            <person name="Sangsakoo G."/>
            <person name="Vanavichit A."/>
            <person name="de Mattos Luiz.A.T."/>
            <person name="Zimmer P.D."/>
            <person name="Malone G."/>
            <person name="Dellagostin O."/>
            <person name="de Oliveira A.C."/>
            <person name="Bevan M."/>
            <person name="Bancroft I."/>
            <person name="Minx P."/>
            <person name="Cordum H."/>
            <person name="Wilson R."/>
            <person name="Cheng Z."/>
            <person name="Jin W."/>
            <person name="Jiang J."/>
            <person name="Leong S.A."/>
            <person name="Iwama H."/>
            <person name="Gojobori T."/>
            <person name="Itoh T."/>
            <person name="Niimura Y."/>
            <person name="Fujii Y."/>
            <person name="Habara T."/>
            <person name="Sakai H."/>
            <person name="Sato Y."/>
            <person name="Wilson G."/>
            <person name="Kumar K."/>
            <person name="McCouch S."/>
            <person name="Juretic N."/>
            <person name="Hoen D."/>
            <person name="Wright S."/>
            <person name="Bruskiewich R."/>
            <person name="Bureau T."/>
            <person name="Miyao A."/>
            <person name="Hirochika H."/>
            <person name="Nishikawa T."/>
            <person name="Kadowaki K."/>
            <person name="Sugiura M."/>
            <person name="Burr B."/>
            <person name="Sasaki T."/>
        </authorList>
    </citation>
    <scope>NUCLEOTIDE SEQUENCE [LARGE SCALE GENOMIC DNA]</scope>
    <source>
        <strain evidence="2">cv. Nipponbare</strain>
    </source>
</reference>
<evidence type="ECO:0000313" key="1">
    <source>
        <dbReference type="EMBL" id="BAT09485.1"/>
    </source>
</evidence>
<dbReference type="Gramene" id="Os09t0568050-00">
    <property type="protein sequence ID" value="Os09t0568050-00"/>
    <property type="gene ID" value="Os09g0568050"/>
</dbReference>
<reference evidence="1 2" key="3">
    <citation type="journal article" date="2013" name="Rice">
        <title>Improvement of the Oryza sativa Nipponbare reference genome using next generation sequence and optical map data.</title>
        <authorList>
            <person name="Kawahara Y."/>
            <person name="de la Bastide M."/>
            <person name="Hamilton J.P."/>
            <person name="Kanamori H."/>
            <person name="McCombie W.R."/>
            <person name="Ouyang S."/>
            <person name="Schwartz D.C."/>
            <person name="Tanaka T."/>
            <person name="Wu J."/>
            <person name="Zhou S."/>
            <person name="Childs K.L."/>
            <person name="Davidson R.M."/>
            <person name="Lin H."/>
            <person name="Quesada-Ocampo L."/>
            <person name="Vaillancourt B."/>
            <person name="Sakai H."/>
            <person name="Lee S.S."/>
            <person name="Kim J."/>
            <person name="Numa H."/>
            <person name="Itoh T."/>
            <person name="Buell C.R."/>
            <person name="Matsumoto T."/>
        </authorList>
    </citation>
    <scope>NUCLEOTIDE SEQUENCE [LARGE SCALE GENOMIC DNA]</scope>
    <source>
        <strain evidence="2">cv. Nipponbare</strain>
    </source>
</reference>
<proteinExistence type="predicted"/>
<dbReference type="EMBL" id="AP014965">
    <property type="protein sequence ID" value="BAT09485.1"/>
    <property type="molecule type" value="Genomic_DNA"/>
</dbReference>
<name>A0A0P0XQK0_ORYSJ</name>